<feature type="region of interest" description="Disordered" evidence="2">
    <location>
        <begin position="73"/>
        <end position="120"/>
    </location>
</feature>
<feature type="region of interest" description="Disordered" evidence="2">
    <location>
        <begin position="132"/>
        <end position="153"/>
    </location>
</feature>
<evidence type="ECO:0000259" key="4">
    <source>
        <dbReference type="PROSITE" id="PS51061"/>
    </source>
</evidence>
<dbReference type="EMBL" id="OV696691">
    <property type="protein sequence ID" value="CAH1267476.1"/>
    <property type="molecule type" value="Genomic_DNA"/>
</dbReference>
<evidence type="ECO:0000256" key="1">
    <source>
        <dbReference type="ARBA" id="ARBA00010053"/>
    </source>
</evidence>
<dbReference type="OrthoDB" id="29523at2759"/>
<dbReference type="SMART" id="SM00443">
    <property type="entry name" value="G_patch"/>
    <property type="match status" value="1"/>
</dbReference>
<dbReference type="SUPFAM" id="SSF82708">
    <property type="entry name" value="R3H domain"/>
    <property type="match status" value="1"/>
</dbReference>
<dbReference type="Proteomes" id="UP000838412">
    <property type="component" value="Chromosome 6"/>
</dbReference>
<accession>A0A8K0A3U8</accession>
<evidence type="ECO:0000259" key="3">
    <source>
        <dbReference type="PROSITE" id="PS50174"/>
    </source>
</evidence>
<dbReference type="Gene3D" id="3.30.1370.50">
    <property type="entry name" value="R3H-like domain"/>
    <property type="match status" value="1"/>
</dbReference>
<dbReference type="InterPro" id="IPR021859">
    <property type="entry name" value="XTBD"/>
</dbReference>
<dbReference type="PROSITE" id="PS50174">
    <property type="entry name" value="G_PATCH"/>
    <property type="match status" value="1"/>
</dbReference>
<evidence type="ECO:0000313" key="6">
    <source>
        <dbReference type="EMBL" id="CAH1267476.1"/>
    </source>
</evidence>
<dbReference type="AlphaFoldDB" id="A0A8K0A3U8"/>
<feature type="compositionally biased region" description="Basic and acidic residues" evidence="2">
    <location>
        <begin position="103"/>
        <end position="120"/>
    </location>
</feature>
<name>A0A8K0A3U8_BRALA</name>
<gene>
    <name evidence="6" type="primary">NKRF</name>
    <name evidence="6" type="ORF">BLAG_LOCUS20825</name>
</gene>
<feature type="domain" description="R3H" evidence="4">
    <location>
        <begin position="283"/>
        <end position="347"/>
    </location>
</feature>
<dbReference type="GO" id="GO:0003676">
    <property type="term" value="F:nucleic acid binding"/>
    <property type="evidence" value="ECO:0007669"/>
    <property type="project" value="UniProtKB-UniRule"/>
</dbReference>
<dbReference type="InterPro" id="IPR001374">
    <property type="entry name" value="R3H_dom"/>
</dbReference>
<dbReference type="Pfam" id="PF01585">
    <property type="entry name" value="G-patch"/>
    <property type="match status" value="1"/>
</dbReference>
<dbReference type="Pfam" id="PF11952">
    <property type="entry name" value="XTBD"/>
    <property type="match status" value="1"/>
</dbReference>
<evidence type="ECO:0000313" key="7">
    <source>
        <dbReference type="Proteomes" id="UP000838412"/>
    </source>
</evidence>
<evidence type="ECO:0000256" key="2">
    <source>
        <dbReference type="SAM" id="MobiDB-lite"/>
    </source>
</evidence>
<dbReference type="PANTHER" id="PTHR48430">
    <property type="entry name" value="PARTNER OF XRN-2 PROTEIN 1"/>
    <property type="match status" value="1"/>
</dbReference>
<protein>
    <submittedName>
        <fullName evidence="6">NKRF protein</fullName>
    </submittedName>
</protein>
<dbReference type="SMART" id="SM00393">
    <property type="entry name" value="R3H"/>
    <property type="match status" value="1"/>
</dbReference>
<dbReference type="InterPro" id="IPR034071">
    <property type="entry name" value="R3H_NRF"/>
</dbReference>
<organism evidence="6 7">
    <name type="scientific">Branchiostoma lanceolatum</name>
    <name type="common">Common lancelet</name>
    <name type="synonym">Amphioxus lanceolatum</name>
    <dbReference type="NCBI Taxonomy" id="7740"/>
    <lineage>
        <taxon>Eukaryota</taxon>
        <taxon>Metazoa</taxon>
        <taxon>Chordata</taxon>
        <taxon>Cephalochordata</taxon>
        <taxon>Leptocardii</taxon>
        <taxon>Amphioxiformes</taxon>
        <taxon>Branchiostomatidae</taxon>
        <taxon>Branchiostoma</taxon>
    </lineage>
</organism>
<evidence type="ECO:0000259" key="5">
    <source>
        <dbReference type="PROSITE" id="PS51827"/>
    </source>
</evidence>
<reference evidence="6" key="1">
    <citation type="submission" date="2022-01" db="EMBL/GenBank/DDBJ databases">
        <authorList>
            <person name="Braso-Vives M."/>
        </authorList>
    </citation>
    <scope>NUCLEOTIDE SEQUENCE</scope>
</reference>
<dbReference type="PROSITE" id="PS51827">
    <property type="entry name" value="XTBD"/>
    <property type="match status" value="1"/>
</dbReference>
<dbReference type="InterPro" id="IPR000467">
    <property type="entry name" value="G_patch_dom"/>
</dbReference>
<feature type="domain" description="XRN2-binding (XTBD)" evidence="5">
    <location>
        <begin position="9"/>
        <end position="93"/>
    </location>
</feature>
<sequence length="383" mass="42818">MAAVEKHLDETVRDQWESPVQWDARKKFILHNWDQHPEDQLVCLSNVWANMEFLGCRYNAVVEQRVKEMAAGMPEFQKPELPQSTADEQDDKRNRNDGGGYGGKRDLKAPGDPPHKRLKHIDLKKMINFKSGGVLGEEDKKGEEQPPIKQETEGGSFVVPTFSVQPSTSSASYAWSTNSKDVKHLAAEAALSKLRQTNPIVKPKKAELTEDALTRTEMFGSKGAGEEQIKETNIGNQMLRKMGWSGGGIGKEGREGIAEPIKVNVMERRAGLGTATDLAEKQLISAKEAHQVILNYVQSGREDDLVFSPELTSDERAAIHKMARRYNLQHKSYGKGKKRYLVIMRKRSAQDVIAQAQFRPGQYGTVVGDGKYEVSLPQSSSWQ</sequence>
<feature type="compositionally biased region" description="Basic and acidic residues" evidence="2">
    <location>
        <begin position="137"/>
        <end position="152"/>
    </location>
</feature>
<feature type="domain" description="G-patch" evidence="3">
    <location>
        <begin position="231"/>
        <end position="277"/>
    </location>
</feature>
<comment type="similarity">
    <text evidence="1">Belongs to the CARF family.</text>
</comment>
<dbReference type="PROSITE" id="PS51061">
    <property type="entry name" value="R3H"/>
    <property type="match status" value="1"/>
</dbReference>
<dbReference type="FunFam" id="3.30.1370.50:FF:000004">
    <property type="entry name" value="NFKB repressing factor"/>
    <property type="match status" value="1"/>
</dbReference>
<dbReference type="InterPro" id="IPR036867">
    <property type="entry name" value="R3H_dom_sf"/>
</dbReference>
<proteinExistence type="inferred from homology"/>
<keyword evidence="7" id="KW-1185">Reference proteome</keyword>
<dbReference type="CDD" id="cd02640">
    <property type="entry name" value="R3H_NRF"/>
    <property type="match status" value="1"/>
</dbReference>
<dbReference type="PANTHER" id="PTHR48430:SF1">
    <property type="entry name" value="PARTNER OF XRN-2 PROTEIN 1"/>
    <property type="match status" value="1"/>
</dbReference>
<dbReference type="Pfam" id="PF01424">
    <property type="entry name" value="R3H"/>
    <property type="match status" value="1"/>
</dbReference>